<dbReference type="Proteomes" id="UP001296993">
    <property type="component" value="Unassembled WGS sequence"/>
</dbReference>
<evidence type="ECO:0000256" key="2">
    <source>
        <dbReference type="ARBA" id="ARBA00023125"/>
    </source>
</evidence>
<evidence type="ECO:0000256" key="3">
    <source>
        <dbReference type="ARBA" id="ARBA00023163"/>
    </source>
</evidence>
<name>A0ABS4XJE2_9MICC</name>
<dbReference type="InterPro" id="IPR036390">
    <property type="entry name" value="WH_DNA-bd_sf"/>
</dbReference>
<evidence type="ECO:0000256" key="1">
    <source>
        <dbReference type="ARBA" id="ARBA00023015"/>
    </source>
</evidence>
<dbReference type="CDD" id="cd00090">
    <property type="entry name" value="HTH_ARSR"/>
    <property type="match status" value="1"/>
</dbReference>
<dbReference type="EMBL" id="JAGIOF010000004">
    <property type="protein sequence ID" value="MBP2388451.1"/>
    <property type="molecule type" value="Genomic_DNA"/>
</dbReference>
<keyword evidence="3" id="KW-0804">Transcription</keyword>
<dbReference type="Pfam" id="PF12840">
    <property type="entry name" value="HTH_20"/>
    <property type="match status" value="1"/>
</dbReference>
<keyword evidence="1" id="KW-0805">Transcription regulation</keyword>
<reference evidence="5 6" key="1">
    <citation type="submission" date="2021-03" db="EMBL/GenBank/DDBJ databases">
        <title>Sequencing the genomes of 1000 actinobacteria strains.</title>
        <authorList>
            <person name="Klenk H.-P."/>
        </authorList>
    </citation>
    <scope>NUCLEOTIDE SEQUENCE [LARGE SCALE GENOMIC DNA]</scope>
    <source>
        <strain evidence="5 6">DSM 15797</strain>
    </source>
</reference>
<keyword evidence="6" id="KW-1185">Reference proteome</keyword>
<dbReference type="SMART" id="SM00418">
    <property type="entry name" value="HTH_ARSR"/>
    <property type="match status" value="1"/>
</dbReference>
<dbReference type="InterPro" id="IPR036388">
    <property type="entry name" value="WH-like_DNA-bd_sf"/>
</dbReference>
<dbReference type="RefSeq" id="WP_210002069.1">
    <property type="nucleotide sequence ID" value="NZ_BAAAJY010000004.1"/>
</dbReference>
<accession>A0ABS4XJE2</accession>
<keyword evidence="2" id="KW-0238">DNA-binding</keyword>
<comment type="caution">
    <text evidence="5">The sequence shown here is derived from an EMBL/GenBank/DDBJ whole genome shotgun (WGS) entry which is preliminary data.</text>
</comment>
<dbReference type="PANTHER" id="PTHR33154">
    <property type="entry name" value="TRANSCRIPTIONAL REGULATOR, ARSR FAMILY"/>
    <property type="match status" value="1"/>
</dbReference>
<protein>
    <submittedName>
        <fullName evidence="5">Transcriptional regulator</fullName>
    </submittedName>
</protein>
<sequence>MPEKQPAVPLAVRLAALGSEPRLRILAELSAGPLHVSELARRVWMSRQLLYLHLAKLEQAGFVSGVADVADDGKALKLFELNEFELNEFELNVDIARIVGEYPQTP</sequence>
<gene>
    <name evidence="5" type="ORF">JOF47_004024</name>
</gene>
<dbReference type="InterPro" id="IPR011991">
    <property type="entry name" value="ArsR-like_HTH"/>
</dbReference>
<dbReference type="SUPFAM" id="SSF46785">
    <property type="entry name" value="Winged helix' DNA-binding domain"/>
    <property type="match status" value="1"/>
</dbReference>
<evidence type="ECO:0000259" key="4">
    <source>
        <dbReference type="SMART" id="SM00418"/>
    </source>
</evidence>
<organism evidence="5 6">
    <name type="scientific">Paeniglutamicibacter kerguelensis</name>
    <dbReference type="NCBI Taxonomy" id="254788"/>
    <lineage>
        <taxon>Bacteria</taxon>
        <taxon>Bacillati</taxon>
        <taxon>Actinomycetota</taxon>
        <taxon>Actinomycetes</taxon>
        <taxon>Micrococcales</taxon>
        <taxon>Micrococcaceae</taxon>
        <taxon>Paeniglutamicibacter</taxon>
    </lineage>
</organism>
<evidence type="ECO:0000313" key="5">
    <source>
        <dbReference type="EMBL" id="MBP2388451.1"/>
    </source>
</evidence>
<dbReference type="InterPro" id="IPR001845">
    <property type="entry name" value="HTH_ArsR_DNA-bd_dom"/>
</dbReference>
<evidence type="ECO:0000313" key="6">
    <source>
        <dbReference type="Proteomes" id="UP001296993"/>
    </source>
</evidence>
<dbReference type="Gene3D" id="1.10.10.10">
    <property type="entry name" value="Winged helix-like DNA-binding domain superfamily/Winged helix DNA-binding domain"/>
    <property type="match status" value="1"/>
</dbReference>
<dbReference type="InterPro" id="IPR051081">
    <property type="entry name" value="HTH_MetalResp_TranReg"/>
</dbReference>
<feature type="domain" description="HTH arsR-type" evidence="4">
    <location>
        <begin position="12"/>
        <end position="84"/>
    </location>
</feature>
<proteinExistence type="predicted"/>
<dbReference type="PANTHER" id="PTHR33154:SF33">
    <property type="entry name" value="TRANSCRIPTIONAL REPRESSOR SDPR"/>
    <property type="match status" value="1"/>
</dbReference>